<sequence length="80" mass="9133">DILAFLAKHWYTPPSLFAMPSITRFSLLMPFIRTLAPALILSPLRYQESSYSSEPVTLQVSDTWLPTLPFTFRGLTTTLR</sequence>
<dbReference type="Proteomes" id="UP001529510">
    <property type="component" value="Unassembled WGS sequence"/>
</dbReference>
<gene>
    <name evidence="1" type="ORF">M9458_022366</name>
</gene>
<dbReference type="AlphaFoldDB" id="A0ABD0QAU8"/>
<comment type="caution">
    <text evidence="1">The sequence shown here is derived from an EMBL/GenBank/DDBJ whole genome shotgun (WGS) entry which is preliminary data.</text>
</comment>
<reference evidence="1 2" key="1">
    <citation type="submission" date="2024-05" db="EMBL/GenBank/DDBJ databases">
        <title>Genome sequencing and assembly of Indian major carp, Cirrhinus mrigala (Hamilton, 1822).</title>
        <authorList>
            <person name="Mohindra V."/>
            <person name="Chowdhury L.M."/>
            <person name="Lal K."/>
            <person name="Jena J.K."/>
        </authorList>
    </citation>
    <scope>NUCLEOTIDE SEQUENCE [LARGE SCALE GENOMIC DNA]</scope>
    <source>
        <strain evidence="1">CM1030</strain>
        <tissue evidence="1">Blood</tissue>
    </source>
</reference>
<keyword evidence="2" id="KW-1185">Reference proteome</keyword>
<accession>A0ABD0QAU8</accession>
<feature type="non-terminal residue" evidence="1">
    <location>
        <position position="1"/>
    </location>
</feature>
<evidence type="ECO:0000313" key="2">
    <source>
        <dbReference type="Proteomes" id="UP001529510"/>
    </source>
</evidence>
<proteinExistence type="predicted"/>
<dbReference type="EMBL" id="JAMKFB020000010">
    <property type="protein sequence ID" value="KAL0182991.1"/>
    <property type="molecule type" value="Genomic_DNA"/>
</dbReference>
<feature type="non-terminal residue" evidence="1">
    <location>
        <position position="80"/>
    </location>
</feature>
<evidence type="ECO:0000313" key="1">
    <source>
        <dbReference type="EMBL" id="KAL0182991.1"/>
    </source>
</evidence>
<name>A0ABD0QAU8_CIRMR</name>
<protein>
    <submittedName>
        <fullName evidence="1">Uncharacterized protein</fullName>
    </submittedName>
</protein>
<organism evidence="1 2">
    <name type="scientific">Cirrhinus mrigala</name>
    <name type="common">Mrigala</name>
    <dbReference type="NCBI Taxonomy" id="683832"/>
    <lineage>
        <taxon>Eukaryota</taxon>
        <taxon>Metazoa</taxon>
        <taxon>Chordata</taxon>
        <taxon>Craniata</taxon>
        <taxon>Vertebrata</taxon>
        <taxon>Euteleostomi</taxon>
        <taxon>Actinopterygii</taxon>
        <taxon>Neopterygii</taxon>
        <taxon>Teleostei</taxon>
        <taxon>Ostariophysi</taxon>
        <taxon>Cypriniformes</taxon>
        <taxon>Cyprinidae</taxon>
        <taxon>Labeoninae</taxon>
        <taxon>Labeonini</taxon>
        <taxon>Cirrhinus</taxon>
    </lineage>
</organism>